<dbReference type="Pfam" id="PF00005">
    <property type="entry name" value="ABC_tran"/>
    <property type="match status" value="1"/>
</dbReference>
<sequence>MSMLEIENLDARYGDFQALFGISLNVRRGETIALVGANGAGKTTLLRAIAGLGQYHAGVLRLNGRDIGSASPQELARMGISMVPEGRRLFTGMSVAENLMIGADLGRGGHWVRDAVFDLFPEIAVMAHRPAGLLSGGQQQMVSLGRALMTNPDLLLVDEVSLGLAPVVVDRVYAALAQLKERKTTLVVVEQDIRRALDVSDRFYCMLSGRVALAGASAPAAFDAVSRAYFGEAA</sequence>
<dbReference type="GO" id="GO:0015658">
    <property type="term" value="F:branched-chain amino acid transmembrane transporter activity"/>
    <property type="evidence" value="ECO:0007669"/>
    <property type="project" value="TreeGrafter"/>
</dbReference>
<dbReference type="AlphaFoldDB" id="A0A850LK36"/>
<keyword evidence="5" id="KW-0029">Amino-acid transport</keyword>
<evidence type="ECO:0000313" key="8">
    <source>
        <dbReference type="Proteomes" id="UP000565723"/>
    </source>
</evidence>
<evidence type="ECO:0000259" key="6">
    <source>
        <dbReference type="PROSITE" id="PS50893"/>
    </source>
</evidence>
<organism evidence="7 8">
    <name type="scientific">Ruegeria pomeroyi</name>
    <dbReference type="NCBI Taxonomy" id="89184"/>
    <lineage>
        <taxon>Bacteria</taxon>
        <taxon>Pseudomonadati</taxon>
        <taxon>Pseudomonadota</taxon>
        <taxon>Alphaproteobacteria</taxon>
        <taxon>Rhodobacterales</taxon>
        <taxon>Roseobacteraceae</taxon>
        <taxon>Ruegeria</taxon>
    </lineage>
</organism>
<keyword evidence="4 7" id="KW-0067">ATP-binding</keyword>
<gene>
    <name evidence="7" type="ORF">HW564_14420</name>
</gene>
<comment type="similarity">
    <text evidence="1">Belongs to the ABC transporter superfamily.</text>
</comment>
<evidence type="ECO:0000256" key="4">
    <source>
        <dbReference type="ARBA" id="ARBA00022840"/>
    </source>
</evidence>
<evidence type="ECO:0000256" key="3">
    <source>
        <dbReference type="ARBA" id="ARBA00022741"/>
    </source>
</evidence>
<evidence type="ECO:0000313" key="7">
    <source>
        <dbReference type="EMBL" id="NVK98120.1"/>
    </source>
</evidence>
<dbReference type="OMA" id="YCMMEGR"/>
<keyword evidence="3" id="KW-0547">Nucleotide-binding</keyword>
<dbReference type="GO" id="GO:0015807">
    <property type="term" value="P:L-amino acid transport"/>
    <property type="evidence" value="ECO:0007669"/>
    <property type="project" value="TreeGrafter"/>
</dbReference>
<dbReference type="InterPro" id="IPR052156">
    <property type="entry name" value="BCAA_Transport_ATP-bd_LivF"/>
</dbReference>
<dbReference type="GO" id="GO:0005524">
    <property type="term" value="F:ATP binding"/>
    <property type="evidence" value="ECO:0007669"/>
    <property type="project" value="UniProtKB-KW"/>
</dbReference>
<dbReference type="PANTHER" id="PTHR43820">
    <property type="entry name" value="HIGH-AFFINITY BRANCHED-CHAIN AMINO ACID TRANSPORT ATP-BINDING PROTEIN LIVF"/>
    <property type="match status" value="1"/>
</dbReference>
<protein>
    <submittedName>
        <fullName evidence="7">ABC transporter ATP-binding protein</fullName>
    </submittedName>
</protein>
<dbReference type="SUPFAM" id="SSF52540">
    <property type="entry name" value="P-loop containing nucleoside triphosphate hydrolases"/>
    <property type="match status" value="1"/>
</dbReference>
<dbReference type="PROSITE" id="PS00211">
    <property type="entry name" value="ABC_TRANSPORTER_1"/>
    <property type="match status" value="1"/>
</dbReference>
<name>A0A850LK36_9RHOB</name>
<evidence type="ECO:0000256" key="2">
    <source>
        <dbReference type="ARBA" id="ARBA00022448"/>
    </source>
</evidence>
<comment type="caution">
    <text evidence="7">The sequence shown here is derived from an EMBL/GenBank/DDBJ whole genome shotgun (WGS) entry which is preliminary data.</text>
</comment>
<evidence type="ECO:0000256" key="5">
    <source>
        <dbReference type="ARBA" id="ARBA00022970"/>
    </source>
</evidence>
<dbReference type="InterPro" id="IPR003593">
    <property type="entry name" value="AAA+_ATPase"/>
</dbReference>
<reference evidence="7 8" key="1">
    <citation type="journal article" date="2020" name="Proc. Natl. Acad. Sci. U.S.A.">
        <title>Ecological drivers of bacterial community assembly in synthetic phycospheres.</title>
        <authorList>
            <person name="Fu H."/>
            <person name="Uchimiya M."/>
            <person name="Gore J."/>
            <person name="Moran M.A."/>
        </authorList>
    </citation>
    <scope>NUCLEOTIDE SEQUENCE [LARGE SCALE GENOMIC DNA]</scope>
    <source>
        <strain evidence="7">HF-Din03</strain>
    </source>
</reference>
<dbReference type="PROSITE" id="PS50893">
    <property type="entry name" value="ABC_TRANSPORTER_2"/>
    <property type="match status" value="1"/>
</dbReference>
<feature type="domain" description="ABC transporter" evidence="6">
    <location>
        <begin position="4"/>
        <end position="233"/>
    </location>
</feature>
<dbReference type="CDD" id="cd03224">
    <property type="entry name" value="ABC_TM1139_LivF_branched"/>
    <property type="match status" value="1"/>
</dbReference>
<evidence type="ECO:0000256" key="1">
    <source>
        <dbReference type="ARBA" id="ARBA00005417"/>
    </source>
</evidence>
<dbReference type="Proteomes" id="UP000565723">
    <property type="component" value="Unassembled WGS sequence"/>
</dbReference>
<proteinExistence type="inferred from homology"/>
<dbReference type="Gene3D" id="3.40.50.300">
    <property type="entry name" value="P-loop containing nucleotide triphosphate hydrolases"/>
    <property type="match status" value="1"/>
</dbReference>
<dbReference type="GO" id="GO:0016887">
    <property type="term" value="F:ATP hydrolysis activity"/>
    <property type="evidence" value="ECO:0007669"/>
    <property type="project" value="InterPro"/>
</dbReference>
<accession>A0A850LK36</accession>
<dbReference type="PANTHER" id="PTHR43820:SF5">
    <property type="entry name" value="HIGH-AFFINITY BRANCHED-CHAIN AMINO ACID TRANSPORT ATP-BINDING PROTEIN"/>
    <property type="match status" value="1"/>
</dbReference>
<keyword evidence="2" id="KW-0813">Transport</keyword>
<dbReference type="EMBL" id="JABXIY010000041">
    <property type="protein sequence ID" value="NVK98120.1"/>
    <property type="molecule type" value="Genomic_DNA"/>
</dbReference>
<dbReference type="InterPro" id="IPR027417">
    <property type="entry name" value="P-loop_NTPase"/>
</dbReference>
<dbReference type="InterPro" id="IPR003439">
    <property type="entry name" value="ABC_transporter-like_ATP-bd"/>
</dbReference>
<dbReference type="RefSeq" id="WP_011241880.1">
    <property type="nucleotide sequence ID" value="NZ_JABXIY010000041.1"/>
</dbReference>
<dbReference type="InterPro" id="IPR017871">
    <property type="entry name" value="ABC_transporter-like_CS"/>
</dbReference>
<dbReference type="SMART" id="SM00382">
    <property type="entry name" value="AAA"/>
    <property type="match status" value="1"/>
</dbReference>